<organism evidence="3 4">
    <name type="scientific">Ramlibacter albus</name>
    <dbReference type="NCBI Taxonomy" id="2079448"/>
    <lineage>
        <taxon>Bacteria</taxon>
        <taxon>Pseudomonadati</taxon>
        <taxon>Pseudomonadota</taxon>
        <taxon>Betaproteobacteria</taxon>
        <taxon>Burkholderiales</taxon>
        <taxon>Comamonadaceae</taxon>
        <taxon>Ramlibacter</taxon>
    </lineage>
</organism>
<proteinExistence type="inferred from homology"/>
<dbReference type="RefSeq" id="WP_187084491.1">
    <property type="nucleotide sequence ID" value="NZ_JACORU010000014.1"/>
</dbReference>
<accession>A0A923MC77</accession>
<name>A0A923MC77_9BURK</name>
<sequence>MRISLSADAQRELEEGAVFYARHANRLIADAFISEFDRSAKLLIEYPELGSIWRRKTRRLPLRRFPYSIVYFVRETEVRVVAVAHHRRRPGFWRGRS</sequence>
<evidence type="ECO:0000256" key="2">
    <source>
        <dbReference type="ARBA" id="ARBA00022649"/>
    </source>
</evidence>
<protein>
    <submittedName>
        <fullName evidence="3">Type II toxin-antitoxin system RelE/ParE family toxin</fullName>
    </submittedName>
</protein>
<keyword evidence="4" id="KW-1185">Reference proteome</keyword>
<evidence type="ECO:0000256" key="1">
    <source>
        <dbReference type="ARBA" id="ARBA00006226"/>
    </source>
</evidence>
<dbReference type="Proteomes" id="UP000596827">
    <property type="component" value="Unassembled WGS sequence"/>
</dbReference>
<dbReference type="Gene3D" id="3.30.2310.20">
    <property type="entry name" value="RelE-like"/>
    <property type="match status" value="1"/>
</dbReference>
<dbReference type="EMBL" id="JACORU010000014">
    <property type="protein sequence ID" value="MBC5768000.1"/>
    <property type="molecule type" value="Genomic_DNA"/>
</dbReference>
<dbReference type="InterPro" id="IPR007712">
    <property type="entry name" value="RelE/ParE_toxin"/>
</dbReference>
<evidence type="ECO:0000313" key="4">
    <source>
        <dbReference type="Proteomes" id="UP000596827"/>
    </source>
</evidence>
<gene>
    <name evidence="3" type="ORF">H8R02_26285</name>
</gene>
<dbReference type="AlphaFoldDB" id="A0A923MC77"/>
<dbReference type="InterPro" id="IPR035093">
    <property type="entry name" value="RelE/ParE_toxin_dom_sf"/>
</dbReference>
<comment type="similarity">
    <text evidence="1">Belongs to the RelE toxin family.</text>
</comment>
<reference evidence="3" key="1">
    <citation type="submission" date="2020-08" db="EMBL/GenBank/DDBJ databases">
        <title>Ramlibacter sp. GTP1 16S ribosomal RNA gene genome sequencing and assembly.</title>
        <authorList>
            <person name="Kang M."/>
        </authorList>
    </citation>
    <scope>NUCLEOTIDE SEQUENCE</scope>
    <source>
        <strain evidence="3">GTP1</strain>
    </source>
</reference>
<dbReference type="InterPro" id="IPR051803">
    <property type="entry name" value="TA_system_RelE-like_toxin"/>
</dbReference>
<comment type="caution">
    <text evidence="3">The sequence shown here is derived from an EMBL/GenBank/DDBJ whole genome shotgun (WGS) entry which is preliminary data.</text>
</comment>
<keyword evidence="2" id="KW-1277">Toxin-antitoxin system</keyword>
<evidence type="ECO:0000313" key="3">
    <source>
        <dbReference type="EMBL" id="MBC5768000.1"/>
    </source>
</evidence>
<dbReference type="Pfam" id="PF05016">
    <property type="entry name" value="ParE_toxin"/>
    <property type="match status" value="1"/>
</dbReference>
<dbReference type="PANTHER" id="PTHR33755">
    <property type="entry name" value="TOXIN PARE1-RELATED"/>
    <property type="match status" value="1"/>
</dbReference>
<dbReference type="PANTHER" id="PTHR33755:SF8">
    <property type="entry name" value="TOXIN PARE2"/>
    <property type="match status" value="1"/>
</dbReference>